<dbReference type="EMBL" id="SHKP01000004">
    <property type="protein sequence ID" value="RZU02006.1"/>
    <property type="molecule type" value="Genomic_DNA"/>
</dbReference>
<dbReference type="AlphaFoldDB" id="A0A4V2FUH2"/>
<evidence type="ECO:0000313" key="2">
    <source>
        <dbReference type="Proteomes" id="UP000293671"/>
    </source>
</evidence>
<gene>
    <name evidence="1" type="ORF">EV670_0024</name>
</gene>
<reference evidence="1 2" key="1">
    <citation type="submission" date="2019-02" db="EMBL/GenBank/DDBJ databases">
        <title>Genomic Encyclopedia of Type Strains, Phase IV (KMG-IV): sequencing the most valuable type-strain genomes for metagenomic binning, comparative biology and taxonomic classification.</title>
        <authorList>
            <person name="Goeker M."/>
        </authorList>
    </citation>
    <scope>NUCLEOTIDE SEQUENCE [LARGE SCALE GENOMIC DNA]</scope>
    <source>
        <strain evidence="1 2">DSM 19570</strain>
    </source>
</reference>
<sequence length="35" mass="3773">MHMLFATSQGIAVSGLNSLRILRAPRGPDLLHAQT</sequence>
<evidence type="ECO:0000313" key="1">
    <source>
        <dbReference type="EMBL" id="RZU02006.1"/>
    </source>
</evidence>
<keyword evidence="2" id="KW-1185">Reference proteome</keyword>
<organism evidence="1 2">
    <name type="scientific">Rivibacter subsaxonicus</name>
    <dbReference type="NCBI Taxonomy" id="457575"/>
    <lineage>
        <taxon>Bacteria</taxon>
        <taxon>Pseudomonadati</taxon>
        <taxon>Pseudomonadota</taxon>
        <taxon>Betaproteobacteria</taxon>
        <taxon>Burkholderiales</taxon>
        <taxon>Rivibacter</taxon>
    </lineage>
</organism>
<dbReference type="Proteomes" id="UP000293671">
    <property type="component" value="Unassembled WGS sequence"/>
</dbReference>
<proteinExistence type="predicted"/>
<accession>A0A4V2FUH2</accession>
<protein>
    <submittedName>
        <fullName evidence="1">Uncharacterized protein</fullName>
    </submittedName>
</protein>
<comment type="caution">
    <text evidence="1">The sequence shown here is derived from an EMBL/GenBank/DDBJ whole genome shotgun (WGS) entry which is preliminary data.</text>
</comment>
<name>A0A4V2FUH2_9BURK</name>